<dbReference type="AlphaFoldDB" id="A0AAN8TAB3"/>
<proteinExistence type="predicted"/>
<dbReference type="EMBL" id="JBANQN010000007">
    <property type="protein sequence ID" value="KAK6784244.1"/>
    <property type="molecule type" value="Genomic_DNA"/>
</dbReference>
<comment type="caution">
    <text evidence="1">The sequence shown here is derived from an EMBL/GenBank/DDBJ whole genome shotgun (WGS) entry which is preliminary data.</text>
</comment>
<organism evidence="1 2">
    <name type="scientific">Solanum bulbocastanum</name>
    <name type="common">Wild potato</name>
    <dbReference type="NCBI Taxonomy" id="147425"/>
    <lineage>
        <taxon>Eukaryota</taxon>
        <taxon>Viridiplantae</taxon>
        <taxon>Streptophyta</taxon>
        <taxon>Embryophyta</taxon>
        <taxon>Tracheophyta</taxon>
        <taxon>Spermatophyta</taxon>
        <taxon>Magnoliopsida</taxon>
        <taxon>eudicotyledons</taxon>
        <taxon>Gunneridae</taxon>
        <taxon>Pentapetalae</taxon>
        <taxon>asterids</taxon>
        <taxon>lamiids</taxon>
        <taxon>Solanales</taxon>
        <taxon>Solanaceae</taxon>
        <taxon>Solanoideae</taxon>
        <taxon>Solaneae</taxon>
        <taxon>Solanum</taxon>
    </lineage>
</organism>
<name>A0AAN8TAB3_SOLBU</name>
<sequence length="54" mass="6288">MILRSNKNNKSKVCQCLNRPKIGQKMKEMNNLIQKIFQILMRVKSNLSELGVLL</sequence>
<dbReference type="Proteomes" id="UP001371456">
    <property type="component" value="Unassembled WGS sequence"/>
</dbReference>
<gene>
    <name evidence="1" type="ORF">RDI58_017698</name>
</gene>
<keyword evidence="2" id="KW-1185">Reference proteome</keyword>
<evidence type="ECO:0000313" key="2">
    <source>
        <dbReference type="Proteomes" id="UP001371456"/>
    </source>
</evidence>
<protein>
    <submittedName>
        <fullName evidence="1">Uncharacterized protein</fullName>
    </submittedName>
</protein>
<accession>A0AAN8TAB3</accession>
<evidence type="ECO:0000313" key="1">
    <source>
        <dbReference type="EMBL" id="KAK6784244.1"/>
    </source>
</evidence>
<reference evidence="1 2" key="1">
    <citation type="submission" date="2024-02" db="EMBL/GenBank/DDBJ databases">
        <title>de novo genome assembly of Solanum bulbocastanum strain 11H21.</title>
        <authorList>
            <person name="Hosaka A.J."/>
        </authorList>
    </citation>
    <scope>NUCLEOTIDE SEQUENCE [LARGE SCALE GENOMIC DNA]</scope>
    <source>
        <tissue evidence="1">Young leaves</tissue>
    </source>
</reference>